<dbReference type="EMBL" id="CM039177">
    <property type="protein sequence ID" value="KAH9697276.1"/>
    <property type="molecule type" value="Genomic_DNA"/>
</dbReference>
<accession>A0ACB8IK36</accession>
<dbReference type="Proteomes" id="UP000829398">
    <property type="component" value="Chromosome 8"/>
</dbReference>
<evidence type="ECO:0000313" key="1">
    <source>
        <dbReference type="EMBL" id="KAH9697276.1"/>
    </source>
</evidence>
<organism evidence="1 2">
    <name type="scientific">Citrus sinensis</name>
    <name type="common">Sweet orange</name>
    <name type="synonym">Citrus aurantium var. sinensis</name>
    <dbReference type="NCBI Taxonomy" id="2711"/>
    <lineage>
        <taxon>Eukaryota</taxon>
        <taxon>Viridiplantae</taxon>
        <taxon>Streptophyta</taxon>
        <taxon>Embryophyta</taxon>
        <taxon>Tracheophyta</taxon>
        <taxon>Spermatophyta</taxon>
        <taxon>Magnoliopsida</taxon>
        <taxon>eudicotyledons</taxon>
        <taxon>Gunneridae</taxon>
        <taxon>Pentapetalae</taxon>
        <taxon>rosids</taxon>
        <taxon>malvids</taxon>
        <taxon>Sapindales</taxon>
        <taxon>Rutaceae</taxon>
        <taxon>Aurantioideae</taxon>
        <taxon>Citrus</taxon>
    </lineage>
</organism>
<proteinExistence type="predicted"/>
<evidence type="ECO:0000313" key="2">
    <source>
        <dbReference type="Proteomes" id="UP000829398"/>
    </source>
</evidence>
<reference evidence="2" key="1">
    <citation type="journal article" date="2023" name="Hortic. Res.">
        <title>A chromosome-level phased genome enabling allele-level studies in sweet orange: a case study on citrus Huanglongbing tolerance.</title>
        <authorList>
            <person name="Wu B."/>
            <person name="Yu Q."/>
            <person name="Deng Z."/>
            <person name="Duan Y."/>
            <person name="Luo F."/>
            <person name="Gmitter F. Jr."/>
        </authorList>
    </citation>
    <scope>NUCLEOTIDE SEQUENCE [LARGE SCALE GENOMIC DNA]</scope>
    <source>
        <strain evidence="2">cv. Valencia</strain>
    </source>
</reference>
<comment type="caution">
    <text evidence="1">The sequence shown here is derived from an EMBL/GenBank/DDBJ whole genome shotgun (WGS) entry which is preliminary data.</text>
</comment>
<protein>
    <submittedName>
        <fullName evidence="1">TTF-type domain-containing protein</fullName>
    </submittedName>
</protein>
<name>A0ACB8IK36_CITSI</name>
<gene>
    <name evidence="1" type="ORF">KPL71_023543</name>
</gene>
<sequence>MEKYFKRKPVMLPFLEKDESLEYSISKNDGYCLSCYLFTLEIGEQANGETFTKNEFSNWKKPERLQEHIGGLTFCGHNEYDNSSNQGNYILTLRFLADHNDDIKRVTLKNAPRNNMLIAPSIQKDLVRVCSIETTNVIIRDVSEALFSILIDESHKNGYVFERFIGFKHVTCTTAISLKEALDQLFSKYGLSISRLRKQGYDGASNIQGEFNGLSTLIMNKNESIVAVAKKHDQINSFFNVIANVINKQLLSIVEVLENDDLSSGQGQNPETALKHFGDTCWGSHYGTLLHIICLFPHIISVPELRYLYLMRDILTLSNKLSQPLQRKDDDILNAIKLVEICKKNLQMMRDDG</sequence>
<keyword evidence="2" id="KW-1185">Reference proteome</keyword>